<dbReference type="Proteomes" id="UP000231407">
    <property type="component" value="Unassembled WGS sequence"/>
</dbReference>
<evidence type="ECO:0000313" key="1">
    <source>
        <dbReference type="EMBL" id="PIU73800.1"/>
    </source>
</evidence>
<feature type="non-terminal residue" evidence="1">
    <location>
        <position position="1"/>
    </location>
</feature>
<reference evidence="2" key="1">
    <citation type="submission" date="2017-09" db="EMBL/GenBank/DDBJ databases">
        <title>Depth-based differentiation of microbial function through sediment-hosted aquifers and enrichment of novel symbionts in the deep terrestrial subsurface.</title>
        <authorList>
            <person name="Probst A.J."/>
            <person name="Ladd B."/>
            <person name="Jarett J.K."/>
            <person name="Geller-Mcgrath D.E."/>
            <person name="Sieber C.M.K."/>
            <person name="Emerson J.B."/>
            <person name="Anantharaman K."/>
            <person name="Thomas B.C."/>
            <person name="Malmstrom R."/>
            <person name="Stieglmeier M."/>
            <person name="Klingl A."/>
            <person name="Woyke T."/>
            <person name="Ryan C.M."/>
            <person name="Banfield J.F."/>
        </authorList>
    </citation>
    <scope>NUCLEOTIDE SEQUENCE [LARGE SCALE GENOMIC DNA]</scope>
</reference>
<protein>
    <submittedName>
        <fullName evidence="1">BCR, YceG family protein</fullName>
    </submittedName>
</protein>
<dbReference type="AlphaFoldDB" id="A0A2M7AT48"/>
<sequence length="37" mass="4109">QNPLPSDNLYYISGSDGLMHFAVTLADHNSNIAKYLK</sequence>
<proteinExistence type="predicted"/>
<dbReference type="Gene3D" id="3.30.160.60">
    <property type="entry name" value="Classic Zinc Finger"/>
    <property type="match status" value="1"/>
</dbReference>
<organism evidence="1 2">
    <name type="scientific">Candidatus Shapirobacteria bacterium CG06_land_8_20_14_3_00_40_12</name>
    <dbReference type="NCBI Taxonomy" id="1974881"/>
    <lineage>
        <taxon>Bacteria</taxon>
        <taxon>Candidatus Shapironibacteriota</taxon>
    </lineage>
</organism>
<accession>A0A2M7AT48</accession>
<dbReference type="EMBL" id="PEWA01000005">
    <property type="protein sequence ID" value="PIU73800.1"/>
    <property type="molecule type" value="Genomic_DNA"/>
</dbReference>
<gene>
    <name evidence="1" type="ORF">COS78_00300</name>
</gene>
<evidence type="ECO:0000313" key="2">
    <source>
        <dbReference type="Proteomes" id="UP000231407"/>
    </source>
</evidence>
<name>A0A2M7AT48_9BACT</name>
<comment type="caution">
    <text evidence="1">The sequence shown here is derived from an EMBL/GenBank/DDBJ whole genome shotgun (WGS) entry which is preliminary data.</text>
</comment>